<dbReference type="HOGENOM" id="CLU_1147494_0_0_1"/>
<dbReference type="InParanoid" id="A0A0D0CP69"/>
<evidence type="ECO:0000313" key="2">
    <source>
        <dbReference type="EMBL" id="KIK77078.1"/>
    </source>
</evidence>
<gene>
    <name evidence="2" type="ORF">PAXRUDRAFT_28868</name>
</gene>
<accession>A0A0D0CP69</accession>
<dbReference type="EMBL" id="KN827155">
    <property type="protein sequence ID" value="KIK77078.1"/>
    <property type="molecule type" value="Genomic_DNA"/>
</dbReference>
<name>A0A0D0CP69_9AGAM</name>
<feature type="region of interest" description="Disordered" evidence="1">
    <location>
        <begin position="122"/>
        <end position="146"/>
    </location>
</feature>
<evidence type="ECO:0000256" key="1">
    <source>
        <dbReference type="SAM" id="MobiDB-lite"/>
    </source>
</evidence>
<keyword evidence="3" id="KW-1185">Reference proteome</keyword>
<protein>
    <submittedName>
        <fullName evidence="2">Uncharacterized protein</fullName>
    </submittedName>
</protein>
<proteinExistence type="predicted"/>
<dbReference type="Proteomes" id="UP000054538">
    <property type="component" value="Unassembled WGS sequence"/>
</dbReference>
<sequence>MFGLTKSEYALTFNGLIKQELANAQAEDSTSTSPDLSSSNHNVADLALHATRVVIFDEWNINPMLLSQPQAARKPIPCVSVLQAHSLFTHKHWIQVLSRQNIMLSPIQTAIGITHKVKGSESSLSPAAKCRRQGSPNASDTWDNDQVEPETIPNMYVTQATGTLALPSHSSTLESYFKVPEKSASSLSLLKGSTQHVLPTQGMEAQPSSYPPTPHCMTASGMLTDHNHQGQHIHSIFSHNRN</sequence>
<organism evidence="2 3">
    <name type="scientific">Paxillus rubicundulus Ve08.2h10</name>
    <dbReference type="NCBI Taxonomy" id="930991"/>
    <lineage>
        <taxon>Eukaryota</taxon>
        <taxon>Fungi</taxon>
        <taxon>Dikarya</taxon>
        <taxon>Basidiomycota</taxon>
        <taxon>Agaricomycotina</taxon>
        <taxon>Agaricomycetes</taxon>
        <taxon>Agaricomycetidae</taxon>
        <taxon>Boletales</taxon>
        <taxon>Paxilineae</taxon>
        <taxon>Paxillaceae</taxon>
        <taxon>Paxillus</taxon>
    </lineage>
</organism>
<reference evidence="2 3" key="1">
    <citation type="submission" date="2014-04" db="EMBL/GenBank/DDBJ databases">
        <authorList>
            <consortium name="DOE Joint Genome Institute"/>
            <person name="Kuo A."/>
            <person name="Kohler A."/>
            <person name="Jargeat P."/>
            <person name="Nagy L.G."/>
            <person name="Floudas D."/>
            <person name="Copeland A."/>
            <person name="Barry K.W."/>
            <person name="Cichocki N."/>
            <person name="Veneault-Fourrey C."/>
            <person name="LaButti K."/>
            <person name="Lindquist E.A."/>
            <person name="Lipzen A."/>
            <person name="Lundell T."/>
            <person name="Morin E."/>
            <person name="Murat C."/>
            <person name="Sun H."/>
            <person name="Tunlid A."/>
            <person name="Henrissat B."/>
            <person name="Grigoriev I.V."/>
            <person name="Hibbett D.S."/>
            <person name="Martin F."/>
            <person name="Nordberg H.P."/>
            <person name="Cantor M.N."/>
            <person name="Hua S.X."/>
        </authorList>
    </citation>
    <scope>NUCLEOTIDE SEQUENCE [LARGE SCALE GENOMIC DNA]</scope>
    <source>
        <strain evidence="2 3">Ve08.2h10</strain>
    </source>
</reference>
<evidence type="ECO:0000313" key="3">
    <source>
        <dbReference type="Proteomes" id="UP000054538"/>
    </source>
</evidence>
<dbReference type="AlphaFoldDB" id="A0A0D0CP69"/>
<reference evidence="3" key="2">
    <citation type="submission" date="2015-01" db="EMBL/GenBank/DDBJ databases">
        <title>Evolutionary Origins and Diversification of the Mycorrhizal Mutualists.</title>
        <authorList>
            <consortium name="DOE Joint Genome Institute"/>
            <consortium name="Mycorrhizal Genomics Consortium"/>
            <person name="Kohler A."/>
            <person name="Kuo A."/>
            <person name="Nagy L.G."/>
            <person name="Floudas D."/>
            <person name="Copeland A."/>
            <person name="Barry K.W."/>
            <person name="Cichocki N."/>
            <person name="Veneault-Fourrey C."/>
            <person name="LaButti K."/>
            <person name="Lindquist E.A."/>
            <person name="Lipzen A."/>
            <person name="Lundell T."/>
            <person name="Morin E."/>
            <person name="Murat C."/>
            <person name="Riley R."/>
            <person name="Ohm R."/>
            <person name="Sun H."/>
            <person name="Tunlid A."/>
            <person name="Henrissat B."/>
            <person name="Grigoriev I.V."/>
            <person name="Hibbett D.S."/>
            <person name="Martin F."/>
        </authorList>
    </citation>
    <scope>NUCLEOTIDE SEQUENCE [LARGE SCALE GENOMIC DNA]</scope>
    <source>
        <strain evidence="3">Ve08.2h10</strain>
    </source>
</reference>